<dbReference type="Gene3D" id="3.40.50.10540">
    <property type="entry name" value="Crotonobetainyl-coa:carnitine coa-transferase, domain 1"/>
    <property type="match status" value="1"/>
</dbReference>
<comment type="caution">
    <text evidence="1">The sequence shown here is derived from an EMBL/GenBank/DDBJ whole genome shotgun (WGS) entry which is preliminary data.</text>
</comment>
<dbReference type="RefSeq" id="WP_167173975.1">
    <property type="nucleotide sequence ID" value="NZ_BAAAEJ010000003.1"/>
</dbReference>
<organism evidence="1 2">
    <name type="scientific">Brevundimonas terrae</name>
    <dbReference type="NCBI Taxonomy" id="363631"/>
    <lineage>
        <taxon>Bacteria</taxon>
        <taxon>Pseudomonadati</taxon>
        <taxon>Pseudomonadota</taxon>
        <taxon>Alphaproteobacteria</taxon>
        <taxon>Caulobacterales</taxon>
        <taxon>Caulobacteraceae</taxon>
        <taxon>Brevundimonas</taxon>
    </lineage>
</organism>
<dbReference type="Gene3D" id="3.30.1540.10">
    <property type="entry name" value="formyl-coa transferase, domain 3"/>
    <property type="match status" value="1"/>
</dbReference>
<dbReference type="InterPro" id="IPR003673">
    <property type="entry name" value="CoA-Trfase_fam_III"/>
</dbReference>
<evidence type="ECO:0000313" key="2">
    <source>
        <dbReference type="Proteomes" id="UP001500791"/>
    </source>
</evidence>
<dbReference type="InterPro" id="IPR050509">
    <property type="entry name" value="CoA-transferase_III"/>
</dbReference>
<name>A0ABP3I0Y0_9CAUL</name>
<sequence length="353" mass="37807">MSQAVSGGALEGLRIIEMEGIGPGPFAGMMLADHGAEVIRIARKDTKPDPADVLARSRRRVELDLKTDEGRQLARELIATADGVIEGYRPGVMERLGLGPDVLLNDNPRLVYGRMTGWGQEGPLAKAAGHDINYIAITGALNAFGRAGEKPTPPINMVGDFGGGGMMMAFGMLAGILSAQRTGKGQVIDCAMVDGASLLMGMIWGFRGQGLWKDERGVNYLDTGAPYYDTYETSDGQHVAIGSIEKPFYNKLLEVTGLKGNALFEDQDGVDGIAKRRVILTDIFRSKTRAEWCGLLEGTDACFAPVLSFSEAPQHPHNVQREAFIELNGVVQPAPAPRFSATPAPAPRAPDDV</sequence>
<keyword evidence="2" id="KW-1185">Reference proteome</keyword>
<accession>A0ABP3I0Y0</accession>
<protein>
    <submittedName>
        <fullName evidence="1">CaiB/BaiF CoA-transferase family protein</fullName>
    </submittedName>
</protein>
<proteinExistence type="predicted"/>
<dbReference type="Pfam" id="PF02515">
    <property type="entry name" value="CoA_transf_3"/>
    <property type="match status" value="1"/>
</dbReference>
<gene>
    <name evidence="1" type="ORF">GCM10009093_11300</name>
</gene>
<dbReference type="InterPro" id="IPR023606">
    <property type="entry name" value="CoA-Trfase_III_dom_1_sf"/>
</dbReference>
<reference evidence="2" key="1">
    <citation type="journal article" date="2019" name="Int. J. Syst. Evol. Microbiol.">
        <title>The Global Catalogue of Microorganisms (GCM) 10K type strain sequencing project: providing services to taxonomists for standard genome sequencing and annotation.</title>
        <authorList>
            <consortium name="The Broad Institute Genomics Platform"/>
            <consortium name="The Broad Institute Genome Sequencing Center for Infectious Disease"/>
            <person name="Wu L."/>
            <person name="Ma J."/>
        </authorList>
    </citation>
    <scope>NUCLEOTIDE SEQUENCE [LARGE SCALE GENOMIC DNA]</scope>
    <source>
        <strain evidence="2">JCM 13476</strain>
    </source>
</reference>
<dbReference type="InterPro" id="IPR044855">
    <property type="entry name" value="CoA-Trfase_III_dom3_sf"/>
</dbReference>
<dbReference type="PANTHER" id="PTHR48228:SF5">
    <property type="entry name" value="ALPHA-METHYLACYL-COA RACEMASE"/>
    <property type="match status" value="1"/>
</dbReference>
<evidence type="ECO:0000313" key="1">
    <source>
        <dbReference type="EMBL" id="GAA0386164.1"/>
    </source>
</evidence>
<dbReference type="PANTHER" id="PTHR48228">
    <property type="entry name" value="SUCCINYL-COA--D-CITRAMALATE COA-TRANSFERASE"/>
    <property type="match status" value="1"/>
</dbReference>
<dbReference type="SUPFAM" id="SSF89796">
    <property type="entry name" value="CoA-transferase family III (CaiB/BaiF)"/>
    <property type="match status" value="1"/>
</dbReference>
<dbReference type="EMBL" id="BAAAEJ010000003">
    <property type="protein sequence ID" value="GAA0386164.1"/>
    <property type="molecule type" value="Genomic_DNA"/>
</dbReference>
<dbReference type="Proteomes" id="UP001500791">
    <property type="component" value="Unassembled WGS sequence"/>
</dbReference>